<dbReference type="Pfam" id="PF07152">
    <property type="entry name" value="YaeQ"/>
    <property type="match status" value="1"/>
</dbReference>
<dbReference type="InterPro" id="IPR011335">
    <property type="entry name" value="Restrct_endonuc-II-like"/>
</dbReference>
<dbReference type="InterPro" id="IPR038590">
    <property type="entry name" value="YaeQ_sf"/>
</dbReference>
<name>A0A127M783_9GAMM</name>
<dbReference type="InterPro" id="IPR009822">
    <property type="entry name" value="YaeQ"/>
</dbReference>
<dbReference type="Gene3D" id="3.10.640.10">
    <property type="entry name" value="Restriction endonuclease-like alpha-beta roll domain"/>
    <property type="match status" value="1"/>
</dbReference>
<dbReference type="EMBL" id="CP014544">
    <property type="protein sequence ID" value="AMO69103.1"/>
    <property type="molecule type" value="Genomic_DNA"/>
</dbReference>
<reference evidence="1 2" key="1">
    <citation type="submission" date="2015-12" db="EMBL/GenBank/DDBJ databases">
        <authorList>
            <person name="Shamseldin A."/>
            <person name="Moawad H."/>
            <person name="Abd El-Rahim W.M."/>
            <person name="Sadowsky M.J."/>
        </authorList>
    </citation>
    <scope>NUCLEOTIDE SEQUENCE [LARGE SCALE GENOMIC DNA]</scope>
    <source>
        <strain evidence="1 2">SM2</strain>
    </source>
</reference>
<dbReference type="SUPFAM" id="SSF52980">
    <property type="entry name" value="Restriction endonuclease-like"/>
    <property type="match status" value="1"/>
</dbReference>
<dbReference type="SMART" id="SM01322">
    <property type="entry name" value="YaeQ"/>
    <property type="match status" value="1"/>
</dbReference>
<dbReference type="PANTHER" id="PTHR38784">
    <property type="entry name" value="SUCROSE PHOSPHORYLASE"/>
    <property type="match status" value="1"/>
</dbReference>
<dbReference type="CDD" id="cd22368">
    <property type="entry name" value="YaeQ-like"/>
    <property type="match status" value="1"/>
</dbReference>
<dbReference type="RefSeq" id="WP_062383873.1">
    <property type="nucleotide sequence ID" value="NZ_CP014544.1"/>
</dbReference>
<organism evidence="1 2">
    <name type="scientific">Zhongshania aliphaticivorans</name>
    <dbReference type="NCBI Taxonomy" id="1470434"/>
    <lineage>
        <taxon>Bacteria</taxon>
        <taxon>Pseudomonadati</taxon>
        <taxon>Pseudomonadota</taxon>
        <taxon>Gammaproteobacteria</taxon>
        <taxon>Cellvibrionales</taxon>
        <taxon>Spongiibacteraceae</taxon>
        <taxon>Zhongshania</taxon>
    </lineage>
</organism>
<evidence type="ECO:0008006" key="3">
    <source>
        <dbReference type="Google" id="ProtNLM"/>
    </source>
</evidence>
<dbReference type="KEGG" id="zal:AZF00_12665"/>
<proteinExistence type="predicted"/>
<dbReference type="PANTHER" id="PTHR38784:SF1">
    <property type="entry name" value="SUCROSE PHOSPHORYLASE"/>
    <property type="match status" value="1"/>
</dbReference>
<dbReference type="Proteomes" id="UP000074119">
    <property type="component" value="Chromosome"/>
</dbReference>
<sequence>MALNATLFKTTLDVSDIRRHYYQTHQFTVARHPSETDERMMLRILAFALYADEHLEFTKGLSTDDEPDLWLKSLTGEIDLWIELGLPSEKRMRKARGIAKQVVLLIYGGRTAQMWWDEHGAKIDRYGNVRVIEVNPEDSAVLTAMAQRTMKLQCTIDEGSVWFSDATSNVDVQLIKRC</sequence>
<protein>
    <recommendedName>
        <fullName evidence="3">YaeQ family protein</fullName>
    </recommendedName>
</protein>
<dbReference type="PIRSF" id="PIRSF011484">
    <property type="entry name" value="YaeQ"/>
    <property type="match status" value="1"/>
</dbReference>
<dbReference type="STRING" id="1470434.AZF00_12665"/>
<evidence type="ECO:0000313" key="1">
    <source>
        <dbReference type="EMBL" id="AMO69103.1"/>
    </source>
</evidence>
<gene>
    <name evidence="1" type="ORF">AZF00_12665</name>
</gene>
<accession>A0A127M783</accession>
<dbReference type="AlphaFoldDB" id="A0A127M783"/>
<evidence type="ECO:0000313" key="2">
    <source>
        <dbReference type="Proteomes" id="UP000074119"/>
    </source>
</evidence>